<feature type="domain" description="Carrier" evidence="7">
    <location>
        <begin position="5343"/>
        <end position="5418"/>
    </location>
</feature>
<feature type="region of interest" description="N-terminal hotdog fold" evidence="6">
    <location>
        <begin position="2545"/>
        <end position="2668"/>
    </location>
</feature>
<dbReference type="SUPFAM" id="SSF51735">
    <property type="entry name" value="NAD(P)-binding Rossmann-fold domains"/>
    <property type="match status" value="7"/>
</dbReference>
<dbReference type="Pfam" id="PF08659">
    <property type="entry name" value="KR"/>
    <property type="match status" value="3"/>
</dbReference>
<dbReference type="Gene3D" id="3.40.47.10">
    <property type="match status" value="3"/>
</dbReference>
<dbReference type="InterPro" id="IPR032821">
    <property type="entry name" value="PKS_assoc"/>
</dbReference>
<keyword evidence="4" id="KW-0511">Multifunctional enzyme</keyword>
<dbReference type="EMBL" id="FMHY01000002">
    <property type="protein sequence ID" value="SCL53981.1"/>
    <property type="molecule type" value="Genomic_DNA"/>
</dbReference>
<dbReference type="InterPro" id="IPR049551">
    <property type="entry name" value="PKS_DH_C"/>
</dbReference>
<dbReference type="InterPro" id="IPR057326">
    <property type="entry name" value="KR_dom"/>
</dbReference>
<dbReference type="InterPro" id="IPR050091">
    <property type="entry name" value="PKS_NRPS_Biosynth_Enz"/>
</dbReference>
<dbReference type="Pfam" id="PF14765">
    <property type="entry name" value="PS-DH"/>
    <property type="match status" value="3"/>
</dbReference>
<dbReference type="Gene3D" id="3.40.50.720">
    <property type="entry name" value="NAD(P)-binding Rossmann-like Domain"/>
    <property type="match status" value="3"/>
</dbReference>
<dbReference type="InterPro" id="IPR009081">
    <property type="entry name" value="PP-bd_ACP"/>
</dbReference>
<feature type="active site" description="Proton donor; for dehydratase activity" evidence="6">
    <location>
        <position position="2744"/>
    </location>
</feature>
<dbReference type="GO" id="GO:0004312">
    <property type="term" value="F:fatty acid synthase activity"/>
    <property type="evidence" value="ECO:0007669"/>
    <property type="project" value="TreeGrafter"/>
</dbReference>
<dbReference type="Gene3D" id="3.40.366.10">
    <property type="entry name" value="Malonyl-Coenzyme A Acyl Carrier Protein, domain 2"/>
    <property type="match status" value="3"/>
</dbReference>
<dbReference type="InterPro" id="IPR049552">
    <property type="entry name" value="PKS_DH_N"/>
</dbReference>
<feature type="region of interest" description="C-terminal hotdog fold" evidence="6">
    <location>
        <begin position="4416"/>
        <end position="4552"/>
    </location>
</feature>
<feature type="domain" description="PKS/mFAS DH" evidence="9">
    <location>
        <begin position="2545"/>
        <end position="2823"/>
    </location>
</feature>
<dbReference type="PROSITE" id="PS52004">
    <property type="entry name" value="KS3_2"/>
    <property type="match status" value="3"/>
</dbReference>
<dbReference type="InterPro" id="IPR014030">
    <property type="entry name" value="Ketoacyl_synth_N"/>
</dbReference>
<evidence type="ECO:0000256" key="6">
    <source>
        <dbReference type="PROSITE-ProRule" id="PRU01363"/>
    </source>
</evidence>
<dbReference type="SMART" id="SM00827">
    <property type="entry name" value="PKS_AT"/>
    <property type="match status" value="3"/>
</dbReference>
<dbReference type="Pfam" id="PF00109">
    <property type="entry name" value="ketoacyl-synt"/>
    <property type="match status" value="3"/>
</dbReference>
<dbReference type="InterPro" id="IPR013154">
    <property type="entry name" value="ADH-like_N"/>
</dbReference>
<protein>
    <submittedName>
        <fullName evidence="10">Acyl transferase domain-containing protein</fullName>
    </submittedName>
</protein>
<dbReference type="InterPro" id="IPR011032">
    <property type="entry name" value="GroES-like_sf"/>
</dbReference>
<dbReference type="Gene3D" id="3.30.70.3290">
    <property type="match status" value="3"/>
</dbReference>
<feature type="active site" description="Proton donor; for dehydratase activity" evidence="6">
    <location>
        <position position="4477"/>
    </location>
</feature>
<dbReference type="SMART" id="SM00823">
    <property type="entry name" value="PKS_PP"/>
    <property type="match status" value="3"/>
</dbReference>
<feature type="domain" description="PKS/mFAS DH" evidence="9">
    <location>
        <begin position="4280"/>
        <end position="4552"/>
    </location>
</feature>
<dbReference type="Pfam" id="PF08240">
    <property type="entry name" value="ADH_N"/>
    <property type="match status" value="1"/>
</dbReference>
<dbReference type="PROSITE" id="PS50075">
    <property type="entry name" value="CARRIER"/>
    <property type="match status" value="3"/>
</dbReference>
<feature type="region of interest" description="C-terminal hotdog fold" evidence="6">
    <location>
        <begin position="2681"/>
        <end position="2823"/>
    </location>
</feature>
<dbReference type="PANTHER" id="PTHR43775">
    <property type="entry name" value="FATTY ACID SYNTHASE"/>
    <property type="match status" value="1"/>
</dbReference>
<dbReference type="Proteomes" id="UP000199696">
    <property type="component" value="Unassembled WGS sequence"/>
</dbReference>
<evidence type="ECO:0000259" key="7">
    <source>
        <dbReference type="PROSITE" id="PS50075"/>
    </source>
</evidence>
<keyword evidence="3 10" id="KW-0808">Transferase</keyword>
<dbReference type="InterPro" id="IPR001227">
    <property type="entry name" value="Ac_transferase_dom_sf"/>
</dbReference>
<dbReference type="SMART" id="SM00829">
    <property type="entry name" value="PKS_ER"/>
    <property type="match status" value="1"/>
</dbReference>
<evidence type="ECO:0000256" key="5">
    <source>
        <dbReference type="ARBA" id="ARBA00023315"/>
    </source>
</evidence>
<sequence>MSPREAVAMDPQQRLLLEVSWEVLERAGIDAASLRGSRTGVFAGLMYHDYATRLDSVPREVEGYLSTGVAGSVVSGRVAFTFGFEGPAVTVDTACSSSLVAMHLAAQSLRKGECSLALAGGVTVMSTPATFVELSRQRGLAPDGRCKSFAAAADGTGWGEGAGIVLLERLSDAQRNGHRVLAVLRASAVNQDGASNGLTAPNGPSQQRVIQQALASAGLGVSDVDAVEAHGTGTTLGDPIEAQALLATYGQRDPDRPLWLGSLKSNIGHTQAAAGVAGVIKMVLALQHGRLPRTLHVDEPTPHVDWSAGAVRLLTEERNWPEYGRPRRAGVSSFGVSGTNAHLIIEQAPTPEVPTEDGKRPPGVWPVVLSAAGESALRAQAEALRAHVSAHPHMSVADIGFSTATTRSALTYRAAVMAADRARLLAGLTALAAGDAVPDVVRETARDGRCALLFPGQGVRLSGAGAELHADFPVFAAAFDEVCGLFGQWLDEPLADVLFAEPGSPMGQLTQRTDYAQAGAFAVGVGLFRLLRSWGVVPDFVAGHSVGEVVAGCVSEVLSLPDAVRLVAARGRLMRDLCGGGGMLAVSASEDSVRQALAGLALPVEVAAVNGPSSVVVSGDAGAVDRVGEHFTGLGRRVRRLRVGHAFHSAHMDAMVPEFQRVLEGLSFGRAVIPVVSTVTGSVAGTELADPAYWVRNVREPVRFADAVRTLAAKGVDRFVELGPDGVLAPLVVEVCAESERAVVAAPLLRSGEPQTQTVLSAVARLHAVGTVVDWAAVYRESASRRVDLPTYPFQRDRYWLGPDPTVARDAAGLGLDSLGHPLLAAATSTPGSDRYMFTGRLSLTSHPWLADHAIHGAVVVPGAVFVEMTLRAADETGCQLVEELTQETPLVLTRHGNVQVQLTVEPADETGRRAFAIHSRPEDSEDRVWTRHAGGVITTESVSAPDLTAWPPPGADPIDLDPVDLYEGMADAGLHYGPAFRGLRAAWRSGDAVFAEVSLPEPVVGHAHRFALHPALLDAALHVIAVDRPNTEPGRVPFAWTGVSLHRGGATVLRVRITGVGTGAVSVLVADAAGHPVAAVDSLVLRAMTADQVSATDATASRSLYRVAWPEVPLPAQAPAHRAITVGAELTGLFNNAGVPVEEGRDLGSVSTDEHTVVVVRPPARATGDLPREARDAAAETLALITTWLGQDRHGARLVLLTRNAEHVAGVDGDTDPVQAAAAGLARSAQAEHPGHLTLVDIDDDQDSLRALAAALNTGEPRLAVRSGQVYAPRLEPAGPVGAPPALDPAGTVLITGATGALGRLAARHLVTAHGIRSLLLVSRRGADAPGAADLAAELRAMGATVHLAACDVADRAGLARILAGVPAAHPLTAVLHAAGTLDDGVIEAMTEDSLGRVLRPKVAGAVHLDELTRDLDLSAFVLFSSAAGVFGSPGQAGYAAANAFLDAFAQHRRTQGRPATALAWGPWASAGMTEALGPTERARMNDNGLVPLGADEGTALFDTAIAAAEPVLVPIRLDNAVLRARARAGALPALLRDLVRVPVRRAAAEAEPGSAGQELVGRLLVAPEADRRRIMRDLVCSHVAAVLGHRSNQIDAERSFDEIGFDSLTALELRNRLGGSTGLKLPATLVFDHPTPAALATHLLAALVEPGRTELTVPVGRAAPGEPIAIIAMSCRLPGGADTPERFWKLVEDGVDTMTAFPVDRGWDPSPDADYARLGAFVPGVADFDAGFFGVSPREAVAMDPQQRLLLETSWEVVERAGIDPASLRGSRTGVFTGLMSHDYGSWLPDEPADVRGHVGLGVAGSVASGRVAFTFGFEGPAVTVDTACSSSLVALHLAAQSLRGGECSLALAGGATVMSTSAIFTEISRQGGLAADGRCKSFAAAADGTGWGEGVAVLLLERLSDARRNGHPVLAVLRGSAVNQDGASNGLTAPNGLAQQRVIQQALANAGLRPSDVDVVEAHGTGTALGDPIEAQALLATYGQRDPDRPLWLGSVKSNIGHTQAAAGVAGVIKMVLALRHGRLPRTLHVDEPSRHVDWSAGAVRLLTEERDWSANGRPRRAGVSSFGISGTNAHVIIEEVLRHDDASPVAYPDTVVPFVVSARGEEALRAQAARLCQFLLERPDVPVADVAHSLARRGVFENRAVVVARERAELLTALAAYAHDGGTPGVVRGVVPPAGAGDVVFVFPGQGSQWAGMAVELLDSSPVFAGRMAECAAALGPCVDWSLLDVVRRGEMLDRVDVVQPVLFAVMVSLAELWRSCGVEPAAVVGHSQGEIAAACVAGALSLTDAMRVVVARSQLIGERLSGNGTMLSVLATLGEVEGLLPEGVSVAAVNGPRSVTVSGDLAGVAELERRLSAAGIMRWRLDGTDFAAHSPQVDRLRDELLRELADVAPGATDVPLISTVHGHRIDGTELDGDYWYRNLRQPVQFQAAVQQLSELGYRTFIEISPRPTLTIGIEESLADAVVIGTLRQGDGGMARMLTSLAEAFVRGAPVEWSAVLPDARLTDLPTYAFQRTRYWLPTGVRGLRGMADLGLTPTGHPLLAAAMAVPGSDEVVFAGRLSLETHPWFEDHSAFGSVLVPGTAFLEMAVRAADETGCRRVDELTQEAPLILSGQDAVNLRLVVGPADEAGRRRLNVYSVGATSRQNPIRHASGVLSGDETLPGGDDLTDWPPAGAVPVEIAGVYDRLADHGLDYGPLFRGLRAAWRLGDSVLAEVSLPEIEQAPAGDDTFALHPALLDAALHAIAVVGTQGASDNQAKLPFSWSGVTAHADGATHLRVRVTPLGQDAVRLAIADDTGEPVLTIESLALRPVSADQLAGTRDRAGNALYRLEWTALPPSVGEPAVAGESVVLGDDTELARGLAQAGMAVRTAHDLAHLQAGEGTPDIVLLPATSHDADLDDVPDVARGETERLLAVVQSWLADDTLSESRLALVTRAAVAVAAGEVPDLGQAPIWGLLRSAQTEHPERFVLIDVDDDPGSYRAMLAALRGDEPQIAIRQGVAHVPRLARAPAVPAERAVPDGEGTVLITGATGALGAKIARHLVVAHNARRLVLTSRRGPAADGAHELVAHLTGLGAEVSIVACDTADRTALAAVLDSIPAEHPLTAVVHAAGVLDDAVVTGLAPRQLATSFAPKVDSAVNLHLLTEHLDLRSFVLFSSAAGIVGSAGQGNYAAANAFLDAFACWRRARGLPATALAWGPWTDMADGSRRDPRMFTRTGVVPLSEDDGLALWDAAMEHDEPVLAPVRFDLAKVAALPTPSPVLGSLVTRRRRRRAIAPHTDLLSRLAQLPDSKQLDRLRELVRAELAAVLGHESPTAVDAARTFTDLGVDSLLAVELRNRLAVATGLRLPATLVFDFPTPVAVAGRLHAELVAPAPAPAVTRPDAAVADDPIAIIGISCRFPGDVRSPDDLWRLVEQGIHVVDPFPVDRGWMHDPVPPEVTCPSGGAFLAGAADFDAGFFGVSPREALAMDPQQRLLLEASWEVLERAGIDPGSLRGSRTGVFAGLMAQDYAMLFAGAPDQLEGYAATAGAASAASGRISYTFGFEGPAMTVDTACSSSLVAMHLAAQALRNGDCELALAGGATVMSTQATFTEFSRQGNLAADGRCKAFAESADGTGLGEGVGILLLERLSDARRNGHPVLAVLRGSAVNQDGASNGLTAPNGLAQQRVIQQALANAGLRPSDVDVVEAHGTGTALGDPIEAQALLATYGQRDPDRPLWLGSVKSNIGHTQAAAGVAGVIKMVLALRHGRLPRTLHVDEPSRHVDWSAGAVRLLTEERDWSANGRPRRAGVSSFGISGTNAHVILEEGPRHGSAEPVPDADVVVPIMLSARDGGALRAQAGRLHDFLLERPDVSLADVGYSLTRRGQFEHRAVVVARERTGLLAALADFTSGGDTPEVVQGIATRAGSGDVVFVFPGQGTQWAGMAVDLLDSSPVFAERMAECATALSSWVDWDLLDVVRGPTPIERVDVLQPVLFSVMVSLAELWRSWAIEPVAVIGHSQGEIAAACVAGALSLEDAVRVVVARSRLIGERLSGDGAMLSVLGSIDEIESLLPAGVSVAAVNGPRSVTVSGDPAAVTGLERRLSSAGLMRWRLEGTDFAAHSPKVDRLRDELLVELADVSPRTASVPMISTVTGDRIDGAELDGDYWYRNLRQPVRLDLAVRGVLDQGCDVLVEVGSHPVLLPWIQETIDERHADAVAVASIRRDDGGLDRFTTSLAQAHVRGVPVDWAPSFANTAAKLVELPTYAFSRQRYWPQIGVAVGDVSAAGLDITDHPLIGATVELAAAGGVLLTSRLSLHTHPWLADHAVNNETIVPGTVLVELAIQAGALVGCDQVDELTVHAPLILPRDAGLTVQVRAEAADEGGYTLTVHSRPVDGPAGMPWTSHASGMLTTDTQQASAMPAQWPPRGAESVDISDLYTRLADAGYRYGPAFQGLSAAWRRGEDIFADIRLPEAHHTEAARTGLHPALLDAALHTMMLLKTDDRLRLPFSWAGVSLHATGATALRVRLSRTADDEVRLTAADPAGQPVAEIRSLVLGEVAAGDLRGGHDNSLYHVDWVPAPTSDASPSIAVLGPDTLGLPDVAVWADLDDVDGPIPDVVVMRLAPNRDADVPGASRAATRRTLDVVRRWLADERFTAARLAIVTTGAVAAGTGEGVEDLGNAAVWGLVRSAQSEHPDRLVLVDLDDTPEPLGALRAALATGEQQVGVRAGTVTCPRLVRFTARDSLVPPPDARLWRLDSLGGETFEDLTIAACPDEPLPAGHVRIAVRAAGLNFRDVIVGLGMLPEQQHIGSEAAGVVIETGPGVTGMAVGDRVMGVCYQAFGHVAIADHRMLVPIPEGWSDERAASIPLAYLTAYYGLVDLGGLKAGESVLVHAAAGGVGTAAVHLAQHLGAEVFGTASPGKWDILRANGLAEDHIASSRTLDFEERFLATTGGAGVDVVLNCLAGKFVDAGLRLLPRGGRFLEMGKLDKRNVNEVAAAHPGVVYQVYDIMDAGPERLHEMLVEIVALLEAGALEPLPLTVYDLRRAPSALRALSQARLVGKAVLTIPRPLDPDGTALITGATGTLGGLLARHLASTHGVRNLVLTSRAGMAAPGARELLAELTEFGANAAIVSCDVADRDALAEVLAGVPEEHPLTAVVHAAGVLDDGLIDSLSVEQLDRVLRPKVDGAVNLHELTMDMPLSTFVLFSSAAATFGGAGQANYAAANAFLDALAHHRRARGLPASSMAWGFWAQRSAMTAHLGDVEVRRMARSGMAPLDNEQGLALFDLASVVDLAMTVPARLALGALRAGPVSPLLRGLVGNGGRRLAQAVRQGGDGQALANRLAGMTPADRDRLLLDIVRSNTAVVLGHASSDEIEAGRAFKELGIDSLTAVELRNRLTRAAGLRLPTTLVFDHPTPLALARFLGTELVPEGLSEIDSVLAELARLGDSIGALDPGPDERTQITGRLRELMSRWQAPSELPADDLESATNDELFELVDRGFPFS</sequence>
<feature type="domain" description="Ketosynthase family 3 (KS3)" evidence="8">
    <location>
        <begin position="1667"/>
        <end position="2083"/>
    </location>
</feature>
<dbReference type="CDD" id="cd00833">
    <property type="entry name" value="PKS"/>
    <property type="match status" value="3"/>
</dbReference>
<dbReference type="CDD" id="cd05195">
    <property type="entry name" value="enoyl_red"/>
    <property type="match status" value="1"/>
</dbReference>
<dbReference type="InterPro" id="IPR049900">
    <property type="entry name" value="PKS_mFAS_DH"/>
</dbReference>
<dbReference type="InterPro" id="IPR014031">
    <property type="entry name" value="Ketoacyl_synth_C"/>
</dbReference>
<dbReference type="Gene3D" id="3.10.129.110">
    <property type="entry name" value="Polyketide synthase dehydratase"/>
    <property type="match status" value="3"/>
</dbReference>
<evidence type="ECO:0000256" key="1">
    <source>
        <dbReference type="ARBA" id="ARBA00022450"/>
    </source>
</evidence>
<dbReference type="Pfam" id="PF00698">
    <property type="entry name" value="Acyl_transf_1"/>
    <property type="match status" value="3"/>
</dbReference>
<keyword evidence="11" id="KW-1185">Reference proteome</keyword>
<feature type="active site" description="Proton acceptor; for dehydratase activity" evidence="6">
    <location>
        <position position="4312"/>
    </location>
</feature>
<dbReference type="GO" id="GO:0006633">
    <property type="term" value="P:fatty acid biosynthetic process"/>
    <property type="evidence" value="ECO:0007669"/>
    <property type="project" value="InterPro"/>
</dbReference>
<feature type="region of interest" description="C-terminal hotdog fold" evidence="6">
    <location>
        <begin position="958"/>
        <end position="1095"/>
    </location>
</feature>
<dbReference type="InterPro" id="IPR042104">
    <property type="entry name" value="PKS_dehydratase_sf"/>
</dbReference>
<dbReference type="Gene3D" id="3.40.50.11460">
    <property type="match status" value="1"/>
</dbReference>
<evidence type="ECO:0000256" key="2">
    <source>
        <dbReference type="ARBA" id="ARBA00022553"/>
    </source>
</evidence>
<dbReference type="Pfam" id="PF02801">
    <property type="entry name" value="Ketoacyl-synt_C"/>
    <property type="match status" value="3"/>
</dbReference>
<evidence type="ECO:0000259" key="8">
    <source>
        <dbReference type="PROSITE" id="PS52004"/>
    </source>
</evidence>
<dbReference type="InterPro" id="IPR013968">
    <property type="entry name" value="PKS_KR"/>
</dbReference>
<dbReference type="InterPro" id="IPR020843">
    <property type="entry name" value="ER"/>
</dbReference>
<reference evidence="11" key="1">
    <citation type="submission" date="2016-06" db="EMBL/GenBank/DDBJ databases">
        <authorList>
            <person name="Varghese N."/>
            <person name="Submissions Spin"/>
        </authorList>
    </citation>
    <scope>NUCLEOTIDE SEQUENCE [LARGE SCALE GENOMIC DNA]</scope>
    <source>
        <strain evidence="11">DSM 44814</strain>
    </source>
</reference>
<proteinExistence type="predicted"/>
<dbReference type="FunFam" id="3.40.50.720:FF:000209">
    <property type="entry name" value="Polyketide synthase Pks12"/>
    <property type="match status" value="1"/>
</dbReference>
<dbReference type="FunFam" id="3.40.47.10:FF:000019">
    <property type="entry name" value="Polyketide synthase type I"/>
    <property type="match status" value="3"/>
</dbReference>
<feature type="active site" description="Proton donor; for dehydratase activity" evidence="6">
    <location>
        <position position="1019"/>
    </location>
</feature>
<evidence type="ECO:0000313" key="11">
    <source>
        <dbReference type="Proteomes" id="UP000199696"/>
    </source>
</evidence>
<dbReference type="SUPFAM" id="SSF55048">
    <property type="entry name" value="Probable ACP-binding domain of malonyl-CoA ACP transacylase"/>
    <property type="match status" value="3"/>
</dbReference>
<organism evidence="10 11">
    <name type="scientific">Micromonospora eburnea</name>
    <dbReference type="NCBI Taxonomy" id="227316"/>
    <lineage>
        <taxon>Bacteria</taxon>
        <taxon>Bacillati</taxon>
        <taxon>Actinomycetota</taxon>
        <taxon>Actinomycetes</taxon>
        <taxon>Micromonosporales</taxon>
        <taxon>Micromonosporaceae</taxon>
        <taxon>Micromonospora</taxon>
    </lineage>
</organism>
<dbReference type="Gene3D" id="1.10.1200.10">
    <property type="entry name" value="ACP-like"/>
    <property type="match status" value="3"/>
</dbReference>
<dbReference type="Pfam" id="PF00550">
    <property type="entry name" value="PP-binding"/>
    <property type="match status" value="3"/>
</dbReference>
<feature type="domain" description="Ketosynthase family 3 (KS3)" evidence="8">
    <location>
        <begin position="3394"/>
        <end position="3813"/>
    </location>
</feature>
<dbReference type="InterPro" id="IPR016035">
    <property type="entry name" value="Acyl_Trfase/lysoPLipase"/>
</dbReference>
<dbReference type="FunFam" id="1.10.1200.10:FF:000007">
    <property type="entry name" value="Probable polyketide synthase pks17"/>
    <property type="match status" value="3"/>
</dbReference>
<gene>
    <name evidence="10" type="ORF">GA0070604_2895</name>
</gene>
<dbReference type="SMART" id="SM00822">
    <property type="entry name" value="PKS_KR"/>
    <property type="match status" value="3"/>
</dbReference>
<dbReference type="InterPro" id="IPR006162">
    <property type="entry name" value="Ppantetheine_attach_site"/>
</dbReference>
<dbReference type="SUPFAM" id="SSF47336">
    <property type="entry name" value="ACP-like"/>
    <property type="match status" value="3"/>
</dbReference>
<dbReference type="InterPro" id="IPR016036">
    <property type="entry name" value="Malonyl_transacylase_ACP-bd"/>
</dbReference>
<dbReference type="InterPro" id="IPR014043">
    <property type="entry name" value="Acyl_transferase_dom"/>
</dbReference>
<evidence type="ECO:0000256" key="4">
    <source>
        <dbReference type="ARBA" id="ARBA00023268"/>
    </source>
</evidence>
<evidence type="ECO:0000313" key="10">
    <source>
        <dbReference type="EMBL" id="SCL53981.1"/>
    </source>
</evidence>
<dbReference type="GO" id="GO:0031177">
    <property type="term" value="F:phosphopantetheine binding"/>
    <property type="evidence" value="ECO:0007669"/>
    <property type="project" value="InterPro"/>
</dbReference>
<dbReference type="InterPro" id="IPR036291">
    <property type="entry name" value="NAD(P)-bd_dom_sf"/>
</dbReference>
<accession>A0A1C6UJ37</accession>
<name>A0A1C6UJ37_9ACTN</name>
<keyword evidence="5" id="KW-0012">Acyltransferase</keyword>
<feature type="region of interest" description="N-terminal hotdog fold" evidence="6">
    <location>
        <begin position="821"/>
        <end position="945"/>
    </location>
</feature>
<dbReference type="SUPFAM" id="SSF52151">
    <property type="entry name" value="FabD/lysophospholipase-like"/>
    <property type="match status" value="3"/>
</dbReference>
<evidence type="ECO:0000259" key="9">
    <source>
        <dbReference type="PROSITE" id="PS52019"/>
    </source>
</evidence>
<dbReference type="PROSITE" id="PS00606">
    <property type="entry name" value="KS3_1"/>
    <property type="match status" value="3"/>
</dbReference>
<dbReference type="Pfam" id="PF22953">
    <property type="entry name" value="SpnB_Rossmann"/>
    <property type="match status" value="3"/>
</dbReference>
<dbReference type="InterPro" id="IPR020841">
    <property type="entry name" value="PKS_Beta-ketoAc_synthase_dom"/>
</dbReference>
<dbReference type="InterPro" id="IPR055123">
    <property type="entry name" value="SpnB-like_Rossmann"/>
</dbReference>
<feature type="region of interest" description="N-terminal hotdog fold" evidence="6">
    <location>
        <begin position="4280"/>
        <end position="4404"/>
    </location>
</feature>
<dbReference type="SUPFAM" id="SSF50129">
    <property type="entry name" value="GroES-like"/>
    <property type="match status" value="1"/>
</dbReference>
<dbReference type="SMART" id="SM01294">
    <property type="entry name" value="PKS_PP_betabranch"/>
    <property type="match status" value="3"/>
</dbReference>
<dbReference type="SMART" id="SM00826">
    <property type="entry name" value="PKS_DH"/>
    <property type="match status" value="3"/>
</dbReference>
<dbReference type="InterPro" id="IPR020807">
    <property type="entry name" value="PKS_DH"/>
</dbReference>
<dbReference type="InterPro" id="IPR018201">
    <property type="entry name" value="Ketoacyl_synth_AS"/>
</dbReference>
<dbReference type="PROSITE" id="PS00012">
    <property type="entry name" value="PHOSPHOPANTETHEINE"/>
    <property type="match status" value="3"/>
</dbReference>
<keyword evidence="1" id="KW-0596">Phosphopantetheine</keyword>
<feature type="domain" description="PKS/mFAS DH" evidence="9">
    <location>
        <begin position="821"/>
        <end position="1095"/>
    </location>
</feature>
<dbReference type="GO" id="GO:0016491">
    <property type="term" value="F:oxidoreductase activity"/>
    <property type="evidence" value="ECO:0007669"/>
    <property type="project" value="InterPro"/>
</dbReference>
<feature type="domain" description="Ketosynthase family 3 (KS3)" evidence="8">
    <location>
        <begin position="1"/>
        <end position="347"/>
    </location>
</feature>
<feature type="active site" description="Proton acceptor; for dehydratase activity" evidence="6">
    <location>
        <position position="2577"/>
    </location>
</feature>
<keyword evidence="2" id="KW-0597">Phosphoprotein</keyword>
<dbReference type="Pfam" id="PF21089">
    <property type="entry name" value="PKS_DH_N"/>
    <property type="match status" value="3"/>
</dbReference>
<dbReference type="FunFam" id="3.90.180.10:FF:000032">
    <property type="entry name" value="Probable polyketide synthase pks1"/>
    <property type="match status" value="1"/>
</dbReference>
<dbReference type="CDD" id="cd08956">
    <property type="entry name" value="KR_3_FAS_SDR_x"/>
    <property type="match status" value="3"/>
</dbReference>
<dbReference type="PANTHER" id="PTHR43775:SF51">
    <property type="entry name" value="INACTIVE PHENOLPHTHIOCEROL SYNTHESIS POLYKETIDE SYNTHASE TYPE I PKS1-RELATED"/>
    <property type="match status" value="1"/>
</dbReference>
<dbReference type="PROSITE" id="PS52019">
    <property type="entry name" value="PKS_MFAS_DH"/>
    <property type="match status" value="3"/>
</dbReference>
<dbReference type="InterPro" id="IPR036736">
    <property type="entry name" value="ACP-like_sf"/>
</dbReference>
<dbReference type="SMART" id="SM00825">
    <property type="entry name" value="PKS_KS"/>
    <property type="match status" value="3"/>
</dbReference>
<dbReference type="Pfam" id="PF16197">
    <property type="entry name" value="KAsynt_C_assoc"/>
    <property type="match status" value="3"/>
</dbReference>
<dbReference type="Pfam" id="PF13602">
    <property type="entry name" value="ADH_zinc_N_2"/>
    <property type="match status" value="1"/>
</dbReference>
<dbReference type="InterPro" id="IPR016039">
    <property type="entry name" value="Thiolase-like"/>
</dbReference>
<evidence type="ECO:0000256" key="3">
    <source>
        <dbReference type="ARBA" id="ARBA00022679"/>
    </source>
</evidence>
<feature type="domain" description="Carrier" evidence="7">
    <location>
        <begin position="1575"/>
        <end position="1649"/>
    </location>
</feature>
<dbReference type="Gene3D" id="3.90.180.10">
    <property type="entry name" value="Medium-chain alcohol dehydrogenases, catalytic domain"/>
    <property type="match status" value="1"/>
</dbReference>
<feature type="active site" description="Proton acceptor; for dehydratase activity" evidence="6">
    <location>
        <position position="853"/>
    </location>
</feature>
<feature type="domain" description="Carrier" evidence="7">
    <location>
        <begin position="3301"/>
        <end position="3376"/>
    </location>
</feature>
<dbReference type="InterPro" id="IPR020806">
    <property type="entry name" value="PKS_PP-bd"/>
</dbReference>
<dbReference type="FunFam" id="3.40.366.10:FF:000002">
    <property type="entry name" value="Probable polyketide synthase 2"/>
    <property type="match status" value="2"/>
</dbReference>
<dbReference type="GO" id="GO:0004315">
    <property type="term" value="F:3-oxoacyl-[acyl-carrier-protein] synthase activity"/>
    <property type="evidence" value="ECO:0007669"/>
    <property type="project" value="InterPro"/>
</dbReference>
<dbReference type="STRING" id="227316.GA0070604_2895"/>
<dbReference type="SUPFAM" id="SSF53901">
    <property type="entry name" value="Thiolase-like"/>
    <property type="match status" value="3"/>
</dbReference>